<organism evidence="1 2">
    <name type="scientific">Pocillopora meandrina</name>
    <dbReference type="NCBI Taxonomy" id="46732"/>
    <lineage>
        <taxon>Eukaryota</taxon>
        <taxon>Metazoa</taxon>
        <taxon>Cnidaria</taxon>
        <taxon>Anthozoa</taxon>
        <taxon>Hexacorallia</taxon>
        <taxon>Scleractinia</taxon>
        <taxon>Astrocoeniina</taxon>
        <taxon>Pocilloporidae</taxon>
        <taxon>Pocillopora</taxon>
    </lineage>
</organism>
<comment type="caution">
    <text evidence="1">The sequence shown here is derived from an EMBL/GenBank/DDBJ whole genome shotgun (WGS) entry which is preliminary data.</text>
</comment>
<proteinExistence type="predicted"/>
<sequence length="114" mass="13081">MTPLKKVKADLDPMNQGTEKQLSDLLSKYITYLASNISDRFQESLPVVSAFQVFDPLLVPDVGGVGFPDYGEIDVKTMADHFYSESAVKATQLKDEWRKFKYDLTNWQRKVKEE</sequence>
<reference evidence="1 2" key="1">
    <citation type="submission" date="2022-05" db="EMBL/GenBank/DDBJ databases">
        <authorList>
            <consortium name="Genoscope - CEA"/>
            <person name="William W."/>
        </authorList>
    </citation>
    <scope>NUCLEOTIDE SEQUENCE [LARGE SCALE GENOMIC DNA]</scope>
</reference>
<feature type="non-terminal residue" evidence="1">
    <location>
        <position position="114"/>
    </location>
</feature>
<dbReference type="EMBL" id="CALNXJ010000050">
    <property type="protein sequence ID" value="CAH3152238.1"/>
    <property type="molecule type" value="Genomic_DNA"/>
</dbReference>
<name>A0AAU9XMM2_9CNID</name>
<keyword evidence="2" id="KW-1185">Reference proteome</keyword>
<dbReference type="AlphaFoldDB" id="A0AAU9XMM2"/>
<accession>A0AAU9XMM2</accession>
<protein>
    <submittedName>
        <fullName evidence="1">Uncharacterized protein</fullName>
    </submittedName>
</protein>
<evidence type="ECO:0000313" key="2">
    <source>
        <dbReference type="Proteomes" id="UP001159428"/>
    </source>
</evidence>
<dbReference type="Proteomes" id="UP001159428">
    <property type="component" value="Unassembled WGS sequence"/>
</dbReference>
<gene>
    <name evidence="1" type="ORF">PMEA_00026614</name>
</gene>
<evidence type="ECO:0000313" key="1">
    <source>
        <dbReference type="EMBL" id="CAH3152238.1"/>
    </source>
</evidence>